<keyword evidence="4" id="KW-1185">Reference proteome</keyword>
<gene>
    <name evidence="3" type="ORF">HP550_18940</name>
</gene>
<dbReference type="EMBL" id="JABMCI010000070">
    <property type="protein sequence ID" value="NUU19329.1"/>
    <property type="molecule type" value="Genomic_DNA"/>
</dbReference>
<sequence>MAHTGTNWSSWSLGLGAVLCLAACSNADPTEESPSAPPATESAESAPPKAEESAAPDAESSVSGADLCEYLAGQLPQLREIGSEVGAMANVTVNLYSWYEGQGAVPDGTEIDTLIAQECPEVGAEVLTLAGIESFATL</sequence>
<dbReference type="Proteomes" id="UP000565724">
    <property type="component" value="Unassembled WGS sequence"/>
</dbReference>
<organism evidence="3 4">
    <name type="scientific">Cellulomonas humilata</name>
    <dbReference type="NCBI Taxonomy" id="144055"/>
    <lineage>
        <taxon>Bacteria</taxon>
        <taxon>Bacillati</taxon>
        <taxon>Actinomycetota</taxon>
        <taxon>Actinomycetes</taxon>
        <taxon>Micrococcales</taxon>
        <taxon>Cellulomonadaceae</taxon>
        <taxon>Cellulomonas</taxon>
    </lineage>
</organism>
<protein>
    <recommendedName>
        <fullName evidence="5">DUF732 domain-containing protein</fullName>
    </recommendedName>
</protein>
<proteinExistence type="predicted"/>
<evidence type="ECO:0000256" key="1">
    <source>
        <dbReference type="SAM" id="MobiDB-lite"/>
    </source>
</evidence>
<dbReference type="RefSeq" id="WP_175349221.1">
    <property type="nucleotide sequence ID" value="NZ_JABMCI010000070.1"/>
</dbReference>
<keyword evidence="2" id="KW-0732">Signal</keyword>
<accession>A0A7Y6DZS1</accession>
<feature type="region of interest" description="Disordered" evidence="1">
    <location>
        <begin position="27"/>
        <end position="61"/>
    </location>
</feature>
<evidence type="ECO:0000313" key="4">
    <source>
        <dbReference type="Proteomes" id="UP000565724"/>
    </source>
</evidence>
<evidence type="ECO:0000313" key="3">
    <source>
        <dbReference type="EMBL" id="NUU19329.1"/>
    </source>
</evidence>
<feature type="chain" id="PRO_5038669784" description="DUF732 domain-containing protein" evidence="2">
    <location>
        <begin position="28"/>
        <end position="138"/>
    </location>
</feature>
<dbReference type="AlphaFoldDB" id="A0A7Y6DZS1"/>
<name>A0A7Y6DZS1_9CELL</name>
<comment type="caution">
    <text evidence="3">The sequence shown here is derived from an EMBL/GenBank/DDBJ whole genome shotgun (WGS) entry which is preliminary data.</text>
</comment>
<evidence type="ECO:0000256" key="2">
    <source>
        <dbReference type="SAM" id="SignalP"/>
    </source>
</evidence>
<feature type="signal peptide" evidence="2">
    <location>
        <begin position="1"/>
        <end position="27"/>
    </location>
</feature>
<reference evidence="3 4" key="1">
    <citation type="submission" date="2020-05" db="EMBL/GenBank/DDBJ databases">
        <title>Genome Sequencing of Type Strains.</title>
        <authorList>
            <person name="Lemaire J.F."/>
            <person name="Inderbitzin P."/>
            <person name="Gregorio O.A."/>
            <person name="Collins S.B."/>
            <person name="Wespe N."/>
            <person name="Knight-Connoni V."/>
        </authorList>
    </citation>
    <scope>NUCLEOTIDE SEQUENCE [LARGE SCALE GENOMIC DNA]</scope>
    <source>
        <strain evidence="3 4">ATCC 25174</strain>
    </source>
</reference>
<evidence type="ECO:0008006" key="5">
    <source>
        <dbReference type="Google" id="ProtNLM"/>
    </source>
</evidence>